<evidence type="ECO:0000313" key="2">
    <source>
        <dbReference type="Proteomes" id="UP000316208"/>
    </source>
</evidence>
<evidence type="ECO:0000313" key="1">
    <source>
        <dbReference type="EMBL" id="TQR41688.1"/>
    </source>
</evidence>
<gene>
    <name evidence="1" type="ORF">C7Y44_24465</name>
</gene>
<accession>A0ABY3AI46</accession>
<reference evidence="1 2" key="1">
    <citation type="submission" date="2018-03" db="EMBL/GenBank/DDBJ databases">
        <title>Aerobic endospore-forming bacteria genome sequencing and assembly.</title>
        <authorList>
            <person name="Cavalcante D.A."/>
            <person name="Driks A."/>
            <person name="Putonti C."/>
            <person name="De-Souza M.T."/>
        </authorList>
    </citation>
    <scope>NUCLEOTIDE SEQUENCE [LARGE SCALE GENOMIC DNA]</scope>
    <source>
        <strain evidence="1 2">SDF0028</strain>
    </source>
</reference>
<dbReference type="RefSeq" id="WP_142545989.1">
    <property type="nucleotide sequence ID" value="NZ_SADY01000009.1"/>
</dbReference>
<organism evidence="1 2">
    <name type="scientific">Paenibacillus popilliae</name>
    <name type="common">Bacillus popilliae</name>
    <dbReference type="NCBI Taxonomy" id="78057"/>
    <lineage>
        <taxon>Bacteria</taxon>
        <taxon>Bacillati</taxon>
        <taxon>Bacillota</taxon>
        <taxon>Bacilli</taxon>
        <taxon>Bacillales</taxon>
        <taxon>Paenibacillaceae</taxon>
        <taxon>Paenibacillus</taxon>
    </lineage>
</organism>
<comment type="caution">
    <text evidence="1">The sequence shown here is derived from an EMBL/GenBank/DDBJ whole genome shotgun (WGS) entry which is preliminary data.</text>
</comment>
<sequence length="62" mass="7019">MNIERVFTGTTDFKTLIISQLEKEIENIVSAAYNDKQVDIVATRSATLSWTEKLRASRINTS</sequence>
<dbReference type="Proteomes" id="UP000316208">
    <property type="component" value="Unassembled WGS sequence"/>
</dbReference>
<keyword evidence="2" id="KW-1185">Reference proteome</keyword>
<name>A0ABY3AI46_PAEPP</name>
<protein>
    <submittedName>
        <fullName evidence="1">Uncharacterized protein</fullName>
    </submittedName>
</protein>
<dbReference type="EMBL" id="SADY01000009">
    <property type="protein sequence ID" value="TQR41688.1"/>
    <property type="molecule type" value="Genomic_DNA"/>
</dbReference>
<proteinExistence type="predicted"/>